<comment type="catalytic activity">
    <reaction evidence="12">
        <text>GTP + H2O = GDP + phosphate + H(+)</text>
        <dbReference type="Rhea" id="RHEA:19669"/>
        <dbReference type="ChEBI" id="CHEBI:15377"/>
        <dbReference type="ChEBI" id="CHEBI:15378"/>
        <dbReference type="ChEBI" id="CHEBI:37565"/>
        <dbReference type="ChEBI" id="CHEBI:43474"/>
        <dbReference type="ChEBI" id="CHEBI:58189"/>
        <dbReference type="EC" id="3.6.5.2"/>
    </reaction>
</comment>
<comment type="subcellular location">
    <subcellularLocation>
        <location evidence="1">Golgi apparatus membrane</location>
        <topology evidence="1">Lipid-anchor</topology>
        <orientation evidence="1">Cytoplasmic side</orientation>
    </subcellularLocation>
</comment>
<protein>
    <recommendedName>
        <fullName evidence="3">small monomeric GTPase</fullName>
        <ecNumber evidence="3">3.6.5.2</ecNumber>
    </recommendedName>
</protein>
<evidence type="ECO:0000256" key="5">
    <source>
        <dbReference type="ARBA" id="ARBA00022707"/>
    </source>
</evidence>
<gene>
    <name evidence="14" type="ORF">MNOR_LOCUS30975</name>
</gene>
<dbReference type="InterPro" id="IPR006689">
    <property type="entry name" value="Small_GTPase_ARF/SAR"/>
</dbReference>
<dbReference type="GO" id="GO:0005525">
    <property type="term" value="F:GTP binding"/>
    <property type="evidence" value="ECO:0007669"/>
    <property type="project" value="UniProtKB-KW"/>
</dbReference>
<keyword evidence="6 13" id="KW-0547">Nucleotide-binding</keyword>
<evidence type="ECO:0000256" key="11">
    <source>
        <dbReference type="ARBA" id="ARBA00023288"/>
    </source>
</evidence>
<dbReference type="EC" id="3.6.5.2" evidence="3"/>
<evidence type="ECO:0000256" key="13">
    <source>
        <dbReference type="PIRSR" id="PIRSR606689-1"/>
    </source>
</evidence>
<keyword evidence="4" id="KW-0813">Transport</keyword>
<dbReference type="GO" id="GO:0000139">
    <property type="term" value="C:Golgi membrane"/>
    <property type="evidence" value="ECO:0007669"/>
    <property type="project" value="UniProtKB-SubCell"/>
</dbReference>
<dbReference type="EMBL" id="CAXKWB010038908">
    <property type="protein sequence ID" value="CAL4152578.1"/>
    <property type="molecule type" value="Genomic_DNA"/>
</dbReference>
<dbReference type="SUPFAM" id="SSF52540">
    <property type="entry name" value="P-loop containing nucleoside triphosphate hydrolases"/>
    <property type="match status" value="1"/>
</dbReference>
<comment type="similarity">
    <text evidence="2">Belongs to the small GTPase superfamily. Arf family.</text>
</comment>
<dbReference type="FunFam" id="3.40.50.300:FF:003500">
    <property type="entry name" value="ADP-ribosylation factor 1"/>
    <property type="match status" value="1"/>
</dbReference>
<keyword evidence="5" id="KW-0519">Myristate</keyword>
<keyword evidence="15" id="KW-1185">Reference proteome</keyword>
<evidence type="ECO:0000256" key="9">
    <source>
        <dbReference type="ARBA" id="ARBA00023034"/>
    </source>
</evidence>
<dbReference type="Gene3D" id="3.40.50.300">
    <property type="entry name" value="P-loop containing nucleotide triphosphate hydrolases"/>
    <property type="match status" value="1"/>
</dbReference>
<evidence type="ECO:0000313" key="14">
    <source>
        <dbReference type="EMBL" id="CAL4152578.1"/>
    </source>
</evidence>
<dbReference type="GO" id="GO:0003925">
    <property type="term" value="F:G protein activity"/>
    <property type="evidence" value="ECO:0007669"/>
    <property type="project" value="UniProtKB-EC"/>
</dbReference>
<evidence type="ECO:0000256" key="3">
    <source>
        <dbReference type="ARBA" id="ARBA00011984"/>
    </source>
</evidence>
<keyword evidence="11" id="KW-0449">Lipoprotein</keyword>
<dbReference type="Proteomes" id="UP001497623">
    <property type="component" value="Unassembled WGS sequence"/>
</dbReference>
<dbReference type="SMART" id="SM00177">
    <property type="entry name" value="ARF"/>
    <property type="match status" value="1"/>
</dbReference>
<accession>A0AAV2S1K9</accession>
<feature type="binding site" evidence="13">
    <location>
        <begin position="255"/>
        <end position="258"/>
    </location>
    <ligand>
        <name>GTP</name>
        <dbReference type="ChEBI" id="CHEBI:37565"/>
    </ligand>
</feature>
<dbReference type="InterPro" id="IPR027417">
    <property type="entry name" value="P-loop_NTPase"/>
</dbReference>
<evidence type="ECO:0000256" key="12">
    <source>
        <dbReference type="ARBA" id="ARBA00048098"/>
    </source>
</evidence>
<reference evidence="14 15" key="1">
    <citation type="submission" date="2024-05" db="EMBL/GenBank/DDBJ databases">
        <authorList>
            <person name="Wallberg A."/>
        </authorList>
    </citation>
    <scope>NUCLEOTIDE SEQUENCE [LARGE SCALE GENOMIC DNA]</scope>
</reference>
<keyword evidence="8" id="KW-0653">Protein transport</keyword>
<dbReference type="GO" id="GO:0016192">
    <property type="term" value="P:vesicle-mediated transport"/>
    <property type="evidence" value="ECO:0007669"/>
    <property type="project" value="UniProtKB-KW"/>
</dbReference>
<comment type="caution">
    <text evidence="14">The sequence shown here is derived from an EMBL/GenBank/DDBJ whole genome shotgun (WGS) entry which is preliminary data.</text>
</comment>
<evidence type="ECO:0000256" key="2">
    <source>
        <dbReference type="ARBA" id="ARBA00010290"/>
    </source>
</evidence>
<sequence length="309" mass="34023">MALMWLCARQNHPRPNNPLSCEFPCRHQRLAPLCPAFSHAARGVPPRGSLRSSPCWTKLHALITKTALTKASPPMLLVTFCSAYQHPNHSNQGIAMGSPTVITRFQGVKAYFPISACICSLPHVSKSGGPNLRSRNSLLSCALATTLVKVSVAGPVIEQRVSQEFTSGRSFVRSIRIALESPGHSEELGAICDRHGAYPMEVRERTAMPLWQERDENPHGGLDAAGKTTILYKLKLGEIIYNDELRDAALLVFANKQDLPNAMNALEVTDKLGLHNIRNRSWYIQATCATSGDGLYEGLDWLSNELKKK</sequence>
<dbReference type="GO" id="GO:0015031">
    <property type="term" value="P:protein transport"/>
    <property type="evidence" value="ECO:0007669"/>
    <property type="project" value="UniProtKB-KW"/>
</dbReference>
<name>A0AAV2S1K9_MEGNR</name>
<keyword evidence="7" id="KW-0931">ER-Golgi transport</keyword>
<evidence type="ECO:0000256" key="10">
    <source>
        <dbReference type="ARBA" id="ARBA00023134"/>
    </source>
</evidence>
<dbReference type="InterPro" id="IPR024156">
    <property type="entry name" value="Small_GTPase_ARF"/>
</dbReference>
<evidence type="ECO:0000256" key="7">
    <source>
        <dbReference type="ARBA" id="ARBA00022892"/>
    </source>
</evidence>
<dbReference type="PANTHER" id="PTHR11711">
    <property type="entry name" value="ADP RIBOSYLATION FACTOR-RELATED"/>
    <property type="match status" value="1"/>
</dbReference>
<keyword evidence="9" id="KW-0333">Golgi apparatus</keyword>
<keyword evidence="10 13" id="KW-0342">GTP-binding</keyword>
<evidence type="ECO:0000256" key="6">
    <source>
        <dbReference type="ARBA" id="ARBA00022741"/>
    </source>
</evidence>
<organism evidence="14 15">
    <name type="scientific">Meganyctiphanes norvegica</name>
    <name type="common">Northern krill</name>
    <name type="synonym">Thysanopoda norvegica</name>
    <dbReference type="NCBI Taxonomy" id="48144"/>
    <lineage>
        <taxon>Eukaryota</taxon>
        <taxon>Metazoa</taxon>
        <taxon>Ecdysozoa</taxon>
        <taxon>Arthropoda</taxon>
        <taxon>Crustacea</taxon>
        <taxon>Multicrustacea</taxon>
        <taxon>Malacostraca</taxon>
        <taxon>Eumalacostraca</taxon>
        <taxon>Eucarida</taxon>
        <taxon>Euphausiacea</taxon>
        <taxon>Euphausiidae</taxon>
        <taxon>Meganyctiphanes</taxon>
    </lineage>
</organism>
<evidence type="ECO:0000256" key="1">
    <source>
        <dbReference type="ARBA" id="ARBA00004444"/>
    </source>
</evidence>
<dbReference type="Pfam" id="PF00025">
    <property type="entry name" value="Arf"/>
    <property type="match status" value="1"/>
</dbReference>
<feature type="non-terminal residue" evidence="14">
    <location>
        <position position="309"/>
    </location>
</feature>
<proteinExistence type="inferred from homology"/>
<dbReference type="AlphaFoldDB" id="A0AAV2S1K9"/>
<evidence type="ECO:0000256" key="4">
    <source>
        <dbReference type="ARBA" id="ARBA00022448"/>
    </source>
</evidence>
<evidence type="ECO:0000313" key="15">
    <source>
        <dbReference type="Proteomes" id="UP001497623"/>
    </source>
</evidence>
<evidence type="ECO:0000256" key="8">
    <source>
        <dbReference type="ARBA" id="ARBA00022927"/>
    </source>
</evidence>